<dbReference type="Proteomes" id="UP001165080">
    <property type="component" value="Unassembled WGS sequence"/>
</dbReference>
<dbReference type="InterPro" id="IPR004384">
    <property type="entry name" value="RNA_MeTrfase_TrmJ/LasT"/>
</dbReference>
<feature type="compositionally biased region" description="Basic and acidic residues" evidence="5">
    <location>
        <begin position="577"/>
        <end position="587"/>
    </location>
</feature>
<keyword evidence="3" id="KW-0808">Transferase</keyword>
<feature type="compositionally biased region" description="Low complexity" evidence="5">
    <location>
        <begin position="58"/>
        <end position="79"/>
    </location>
</feature>
<dbReference type="Gene3D" id="3.40.1280.10">
    <property type="match status" value="1"/>
</dbReference>
<dbReference type="InterPro" id="IPR029026">
    <property type="entry name" value="tRNA_m1G_MTases_N"/>
</dbReference>
<comment type="similarity">
    <text evidence="1">Belongs to the class IV-like SAM-binding methyltransferase superfamily. RNA methyltransferase TrmH family.</text>
</comment>
<dbReference type="PANTHER" id="PTHR42786">
    <property type="entry name" value="TRNA/RRNA METHYLTRANSFERASE"/>
    <property type="match status" value="1"/>
</dbReference>
<feature type="compositionally biased region" description="Gly residues" evidence="5">
    <location>
        <begin position="430"/>
        <end position="439"/>
    </location>
</feature>
<dbReference type="InterPro" id="IPR001537">
    <property type="entry name" value="SpoU_MeTrfase"/>
</dbReference>
<protein>
    <recommendedName>
        <fullName evidence="6">tRNA/rRNA methyltransferase SpoU type domain-containing protein</fullName>
    </recommendedName>
</protein>
<comment type="caution">
    <text evidence="7">The sequence shown here is derived from an EMBL/GenBank/DDBJ whole genome shotgun (WGS) entry which is preliminary data.</text>
</comment>
<organism evidence="7 8">
    <name type="scientific">Pleodorina starrii</name>
    <dbReference type="NCBI Taxonomy" id="330485"/>
    <lineage>
        <taxon>Eukaryota</taxon>
        <taxon>Viridiplantae</taxon>
        <taxon>Chlorophyta</taxon>
        <taxon>core chlorophytes</taxon>
        <taxon>Chlorophyceae</taxon>
        <taxon>CS clade</taxon>
        <taxon>Chlamydomonadales</taxon>
        <taxon>Volvocaceae</taxon>
        <taxon>Pleodorina</taxon>
    </lineage>
</organism>
<feature type="compositionally biased region" description="Pro residues" evidence="5">
    <location>
        <begin position="214"/>
        <end position="228"/>
    </location>
</feature>
<keyword evidence="2" id="KW-0489">Methyltransferase</keyword>
<dbReference type="SUPFAM" id="SSF75217">
    <property type="entry name" value="alpha/beta knot"/>
    <property type="match status" value="2"/>
</dbReference>
<dbReference type="EMBL" id="BRXU01000005">
    <property type="protein sequence ID" value="GLC52012.1"/>
    <property type="molecule type" value="Genomic_DNA"/>
</dbReference>
<reference evidence="7 8" key="1">
    <citation type="journal article" date="2023" name="Commun. Biol.">
        <title>Reorganization of the ancestral sex-determining regions during the evolution of trioecy in Pleodorina starrii.</title>
        <authorList>
            <person name="Takahashi K."/>
            <person name="Suzuki S."/>
            <person name="Kawai-Toyooka H."/>
            <person name="Yamamoto K."/>
            <person name="Hamaji T."/>
            <person name="Ootsuki R."/>
            <person name="Yamaguchi H."/>
            <person name="Kawachi M."/>
            <person name="Higashiyama T."/>
            <person name="Nozaki H."/>
        </authorList>
    </citation>
    <scope>NUCLEOTIDE SEQUENCE [LARGE SCALE GENOMIC DNA]</scope>
    <source>
        <strain evidence="7 8">NIES-4479</strain>
    </source>
</reference>
<evidence type="ECO:0000256" key="3">
    <source>
        <dbReference type="ARBA" id="ARBA00022679"/>
    </source>
</evidence>
<sequence>MASFGRSVNCRARQGAPCSPRISIEFNIKSQHIFSTLWHTELFPTRFGAATRPEPHARASPRANINAASASAATSTSPSASPPPPPPPPQPPADLLLSDIRVILVAPKHEANIGAVARACANFECLSLYLVAPRCGGGGGADGGGGFDAGGEARKVACGDAVLDRVVVTSSLAEALADTVGSIGFTRRAGATRLTHASLGHLLAEFPWALPLQPPSPLPPQPPPPSPPLLESSVPPLPQAAAAAAAAVSDEAGSGPGSASPLGNDWPCDEEPSAVERGPGLEGGLGRPGGPPSGLTDADPGKAEGGGSEGRSGQEGRRPCYAIALVFGREESGLTEAELRLCSHACAIPTGRLQPSMNLSHAVATVLAELFSRRCGLLDIAPTPAAAAAVQRAAAAVDADGGTRLLQVPPTAAAAAAAAACCSATAAGARSGGDGGGSDGESDVTGRAARSDASTSSSTSTSTTSSTIVTARGGAVLAAAAAAGPAGGAGGSWQAPGDAGLLPASAQEVDLLVRKVAAAAEAVGMSGEESSGGGNAGNHGRRRLPIGHLRAVVSRARLSAAESRSLHGLASAVLQRLDPDHPLEARKQQRRKQRQQQQTRQEQQQAGQEQQQSDEQQQQQQQAEEQLAGQAGQQ</sequence>
<evidence type="ECO:0000259" key="6">
    <source>
        <dbReference type="Pfam" id="PF00588"/>
    </source>
</evidence>
<feature type="domain" description="tRNA/rRNA methyltransferase SpoU type" evidence="6">
    <location>
        <begin position="322"/>
        <end position="367"/>
    </location>
</feature>
<keyword evidence="8" id="KW-1185">Reference proteome</keyword>
<dbReference type="PANTHER" id="PTHR42786:SF2">
    <property type="entry name" value="TRNA (CYTIDINE_URIDINE-2'-O-)-METHYLTRANSFERASE TRMJ"/>
    <property type="match status" value="1"/>
</dbReference>
<evidence type="ECO:0000313" key="8">
    <source>
        <dbReference type="Proteomes" id="UP001165080"/>
    </source>
</evidence>
<feature type="region of interest" description="Disordered" evidence="5">
    <location>
        <begin position="51"/>
        <end position="93"/>
    </location>
</feature>
<keyword evidence="4" id="KW-0949">S-adenosyl-L-methionine</keyword>
<name>A0A9W6BI39_9CHLO</name>
<evidence type="ECO:0000256" key="1">
    <source>
        <dbReference type="ARBA" id="ARBA00007228"/>
    </source>
</evidence>
<feature type="compositionally biased region" description="Low complexity" evidence="5">
    <location>
        <begin position="595"/>
        <end position="634"/>
    </location>
</feature>
<feature type="region of interest" description="Disordered" evidence="5">
    <location>
        <begin position="573"/>
        <end position="634"/>
    </location>
</feature>
<dbReference type="InterPro" id="IPR029028">
    <property type="entry name" value="Alpha/beta_knot_MTases"/>
</dbReference>
<dbReference type="GO" id="GO:0008173">
    <property type="term" value="F:RNA methyltransferase activity"/>
    <property type="evidence" value="ECO:0007669"/>
    <property type="project" value="InterPro"/>
</dbReference>
<evidence type="ECO:0000256" key="2">
    <source>
        <dbReference type="ARBA" id="ARBA00022603"/>
    </source>
</evidence>
<proteinExistence type="inferred from homology"/>
<evidence type="ECO:0000256" key="4">
    <source>
        <dbReference type="ARBA" id="ARBA00022691"/>
    </source>
</evidence>
<feature type="compositionally biased region" description="Low complexity" evidence="5">
    <location>
        <begin position="454"/>
        <end position="467"/>
    </location>
</feature>
<dbReference type="OrthoDB" id="241340at2759"/>
<evidence type="ECO:0000313" key="7">
    <source>
        <dbReference type="EMBL" id="GLC52012.1"/>
    </source>
</evidence>
<dbReference type="GO" id="GO:0003723">
    <property type="term" value="F:RNA binding"/>
    <property type="evidence" value="ECO:0007669"/>
    <property type="project" value="InterPro"/>
</dbReference>
<dbReference type="GO" id="GO:0002128">
    <property type="term" value="P:tRNA nucleoside ribose methylation"/>
    <property type="evidence" value="ECO:0007669"/>
    <property type="project" value="TreeGrafter"/>
</dbReference>
<feature type="compositionally biased region" description="Low complexity" evidence="5">
    <location>
        <begin position="229"/>
        <end position="247"/>
    </location>
</feature>
<feature type="region of interest" description="Disordered" evidence="5">
    <location>
        <begin position="214"/>
        <end position="315"/>
    </location>
</feature>
<dbReference type="AlphaFoldDB" id="A0A9W6BI39"/>
<feature type="compositionally biased region" description="Pro residues" evidence="5">
    <location>
        <begin position="80"/>
        <end position="92"/>
    </location>
</feature>
<evidence type="ECO:0000256" key="5">
    <source>
        <dbReference type="SAM" id="MobiDB-lite"/>
    </source>
</evidence>
<gene>
    <name evidence="7" type="primary">PLEST003965</name>
    <name evidence="7" type="ORF">PLESTB_000572800</name>
</gene>
<dbReference type="GO" id="GO:0005829">
    <property type="term" value="C:cytosol"/>
    <property type="evidence" value="ECO:0007669"/>
    <property type="project" value="TreeGrafter"/>
</dbReference>
<dbReference type="CDD" id="cd18093">
    <property type="entry name" value="SpoU-like_TrmJ"/>
    <property type="match status" value="1"/>
</dbReference>
<feature type="region of interest" description="Disordered" evidence="5">
    <location>
        <begin position="429"/>
        <end position="467"/>
    </location>
</feature>
<accession>A0A9W6BI39</accession>
<dbReference type="Pfam" id="PF00588">
    <property type="entry name" value="SpoU_methylase"/>
    <property type="match status" value="1"/>
</dbReference>